<organism evidence="1 2">
    <name type="scientific">Pseudofulvimonas gallinarii</name>
    <dbReference type="NCBI Taxonomy" id="634155"/>
    <lineage>
        <taxon>Bacteria</taxon>
        <taxon>Pseudomonadati</taxon>
        <taxon>Pseudomonadota</taxon>
        <taxon>Gammaproteobacteria</taxon>
        <taxon>Lysobacterales</taxon>
        <taxon>Rhodanobacteraceae</taxon>
        <taxon>Pseudofulvimonas</taxon>
    </lineage>
</organism>
<evidence type="ECO:0000313" key="2">
    <source>
        <dbReference type="Proteomes" id="UP000294599"/>
    </source>
</evidence>
<keyword evidence="2" id="KW-1185">Reference proteome</keyword>
<reference evidence="1 2" key="1">
    <citation type="submission" date="2019-03" db="EMBL/GenBank/DDBJ databases">
        <title>Genomic Encyclopedia of Type Strains, Phase IV (KMG-IV): sequencing the most valuable type-strain genomes for metagenomic binning, comparative biology and taxonomic classification.</title>
        <authorList>
            <person name="Goeker M."/>
        </authorList>
    </citation>
    <scope>NUCLEOTIDE SEQUENCE [LARGE SCALE GENOMIC DNA]</scope>
    <source>
        <strain evidence="1 2">DSM 21944</strain>
    </source>
</reference>
<evidence type="ECO:0000313" key="1">
    <source>
        <dbReference type="EMBL" id="TCS95151.1"/>
    </source>
</evidence>
<comment type="caution">
    <text evidence="1">The sequence shown here is derived from an EMBL/GenBank/DDBJ whole genome shotgun (WGS) entry which is preliminary data.</text>
</comment>
<protein>
    <recommendedName>
        <fullName evidence="3">Sulfatase-modifying factor enzyme 1</fullName>
    </recommendedName>
</protein>
<gene>
    <name evidence="1" type="ORF">EDC25_12040</name>
</gene>
<name>A0A4R3L5R6_9GAMM</name>
<proteinExistence type="predicted"/>
<sequence length="47" mass="5093">MPGDATHQGNAFSGNGAFCNGPRTRNFNLHEAGRGCRPIVFMCLNRV</sequence>
<dbReference type="AlphaFoldDB" id="A0A4R3L5R6"/>
<evidence type="ECO:0008006" key="3">
    <source>
        <dbReference type="Google" id="ProtNLM"/>
    </source>
</evidence>
<accession>A0A4R3L5R6</accession>
<dbReference type="EMBL" id="SMAF01000020">
    <property type="protein sequence ID" value="TCS95151.1"/>
    <property type="molecule type" value="Genomic_DNA"/>
</dbReference>
<dbReference type="Proteomes" id="UP000294599">
    <property type="component" value="Unassembled WGS sequence"/>
</dbReference>